<accession>A0ABM8HSM4</accession>
<sequence length="504" mass="54639">MQSRRKFLKLGAGAAIGGLAVASLPKTAAAHPSDETAWDETVDVIVIGSGFAGLSAALNAKRKKLGSILVLEKMQVIGGNSAINGGWFAVPKNPIQLSQGILDDSPEELVNDQMIAGRGMANKEILTKVANRALDAYQMCIDAGVEFRKDFNIQVGGHNKARAIRTKHGTGGDITTKLYEAGRREGVEYRLQHYIEDFVRVGDKIEGVVVRRGYRFPDQGTGELVRIKANKAVICASGGFARDMKLRAVVDPSLDPTLDCTNHLGATGEVMLSAAANGALPIHLNMIQTGHWGSPDEGGFGWSNALLSIGWHEGISVSVLSGKRYMDERTDRLTASTAIMNNRYSDGSPAYPLVFFNYNDHPDDDRVVRALRDEMAWKVDSLEQLASKFNVPLDALKKTVKEYNEHVAQGTDPDFGRKMDTAKVLKAPFVVSRIWPKVHYCMGGLKTDADGRVLDARTMSPIKNFYAAGEVTGGVHGQTRLSSCSCLETLTMGFIISEAIKANA</sequence>
<reference evidence="8 9" key="2">
    <citation type="journal article" date="2021" name="Int. J. Syst. Evol. Microbiol.">
        <title>Isolation and Polyphasic Characterization of Desulfuromonas versatilis sp. Nov., an Electrogenic Bacteria Capable of Versatile Metabolism Isolated from a Graphene Oxide-Reducing Enrichment Culture.</title>
        <authorList>
            <person name="Xie L."/>
            <person name="Yoshida N."/>
            <person name="Ishii S."/>
            <person name="Meng L."/>
        </authorList>
    </citation>
    <scope>NUCLEOTIDE SEQUENCE [LARGE SCALE GENOMIC DNA]</scope>
    <source>
        <strain evidence="8 9">NIT-T3</strain>
    </source>
</reference>
<keyword evidence="9" id="KW-1185">Reference proteome</keyword>
<dbReference type="Gene3D" id="3.50.50.60">
    <property type="entry name" value="FAD/NAD(P)-binding domain"/>
    <property type="match status" value="1"/>
</dbReference>
<dbReference type="InterPro" id="IPR010960">
    <property type="entry name" value="Flavocytochrome_c"/>
</dbReference>
<dbReference type="InterPro" id="IPR003953">
    <property type="entry name" value="FAD-dep_OxRdtase_2_FAD-bd"/>
</dbReference>
<dbReference type="PRINTS" id="PR00368">
    <property type="entry name" value="FADPNR"/>
</dbReference>
<keyword evidence="2 6" id="KW-0285">Flavoprotein</keyword>
<organism evidence="8 9">
    <name type="scientific">Desulfuromonas versatilis</name>
    <dbReference type="NCBI Taxonomy" id="2802975"/>
    <lineage>
        <taxon>Bacteria</taxon>
        <taxon>Pseudomonadati</taxon>
        <taxon>Thermodesulfobacteriota</taxon>
        <taxon>Desulfuromonadia</taxon>
        <taxon>Desulfuromonadales</taxon>
        <taxon>Desulfuromonadaceae</taxon>
        <taxon>Desulfuromonas</taxon>
    </lineage>
</organism>
<dbReference type="RefSeq" id="WP_221249400.1">
    <property type="nucleotide sequence ID" value="NZ_AP024355.1"/>
</dbReference>
<keyword evidence="5" id="KW-0479">Metal-binding</keyword>
<keyword evidence="4 6" id="KW-0560">Oxidoreductase</keyword>
<name>A0ABM8HSM4_9BACT</name>
<dbReference type="PROSITE" id="PS51318">
    <property type="entry name" value="TAT"/>
    <property type="match status" value="1"/>
</dbReference>
<feature type="domain" description="FAD-dependent oxidoreductase 2 FAD-binding" evidence="7">
    <location>
        <begin position="43"/>
        <end position="485"/>
    </location>
</feature>
<evidence type="ECO:0000313" key="9">
    <source>
        <dbReference type="Proteomes" id="UP001319827"/>
    </source>
</evidence>
<keyword evidence="5" id="KW-0411">Iron-sulfur</keyword>
<dbReference type="Proteomes" id="UP001319827">
    <property type="component" value="Chromosome"/>
</dbReference>
<dbReference type="PANTHER" id="PTHR43400:SF7">
    <property type="entry name" value="FAD-DEPENDENT OXIDOREDUCTASE 2 FAD BINDING DOMAIN-CONTAINING PROTEIN"/>
    <property type="match status" value="1"/>
</dbReference>
<dbReference type="SUPFAM" id="SSF51905">
    <property type="entry name" value="FAD/NAD(P)-binding domain"/>
    <property type="match status" value="1"/>
</dbReference>
<dbReference type="InterPro" id="IPR027477">
    <property type="entry name" value="Succ_DH/fumarate_Rdtase_cat_sf"/>
</dbReference>
<dbReference type="PANTHER" id="PTHR43400">
    <property type="entry name" value="FUMARATE REDUCTASE"/>
    <property type="match status" value="1"/>
</dbReference>
<evidence type="ECO:0000256" key="6">
    <source>
        <dbReference type="RuleBase" id="RU366062"/>
    </source>
</evidence>
<evidence type="ECO:0000259" key="7">
    <source>
        <dbReference type="Pfam" id="PF00890"/>
    </source>
</evidence>
<dbReference type="InterPro" id="IPR050315">
    <property type="entry name" value="FAD-oxidoreductase_2"/>
</dbReference>
<reference evidence="8 9" key="1">
    <citation type="journal article" date="2016" name="C (Basel)">
        <title>Selective Growth of and Electricity Production by Marine Exoelectrogenic Bacteria in Self-Aggregated Hydrogel of Microbially Reduced Graphene Oxide.</title>
        <authorList>
            <person name="Yoshida N."/>
            <person name="Goto Y."/>
            <person name="Miyata Y."/>
        </authorList>
    </citation>
    <scope>NUCLEOTIDE SEQUENCE [LARGE SCALE GENOMIC DNA]</scope>
    <source>
        <strain evidence="8 9">NIT-T3</strain>
    </source>
</reference>
<evidence type="ECO:0000256" key="4">
    <source>
        <dbReference type="ARBA" id="ARBA00023002"/>
    </source>
</evidence>
<gene>
    <name evidence="8" type="ORF">DESUT3_30840</name>
</gene>
<evidence type="ECO:0000313" key="8">
    <source>
        <dbReference type="EMBL" id="BCR06015.1"/>
    </source>
</evidence>
<dbReference type="InterPro" id="IPR036188">
    <property type="entry name" value="FAD/NAD-bd_sf"/>
</dbReference>
<protein>
    <submittedName>
        <fullName evidence="8">Flavocytochrome c</fullName>
    </submittedName>
</protein>
<evidence type="ECO:0000256" key="5">
    <source>
        <dbReference type="ARBA" id="ARBA00023014"/>
    </source>
</evidence>
<proteinExistence type="inferred from homology"/>
<dbReference type="NCBIfam" id="TIGR01813">
    <property type="entry name" value="flavo_cyto_c"/>
    <property type="match status" value="1"/>
</dbReference>
<dbReference type="SUPFAM" id="SSF56425">
    <property type="entry name" value="Succinate dehydrogenase/fumarate reductase flavoprotein, catalytic domain"/>
    <property type="match status" value="1"/>
</dbReference>
<evidence type="ECO:0000256" key="2">
    <source>
        <dbReference type="ARBA" id="ARBA00022630"/>
    </source>
</evidence>
<comment type="cofactor">
    <cofactor evidence="1">
        <name>FAD</name>
        <dbReference type="ChEBI" id="CHEBI:57692"/>
    </cofactor>
</comment>
<comment type="similarity">
    <text evidence="6">Belongs to the FAD-dependent oxidoreductase 2 family. FRD/SDH subfamily.</text>
</comment>
<dbReference type="InterPro" id="IPR006311">
    <property type="entry name" value="TAT_signal"/>
</dbReference>
<evidence type="ECO:0000256" key="3">
    <source>
        <dbReference type="ARBA" id="ARBA00022827"/>
    </source>
</evidence>
<dbReference type="Gene3D" id="3.90.700.10">
    <property type="entry name" value="Succinate dehydrogenase/fumarate reductase flavoprotein, catalytic domain"/>
    <property type="match status" value="1"/>
</dbReference>
<dbReference type="EMBL" id="AP024355">
    <property type="protein sequence ID" value="BCR06015.1"/>
    <property type="molecule type" value="Genomic_DNA"/>
</dbReference>
<evidence type="ECO:0000256" key="1">
    <source>
        <dbReference type="ARBA" id="ARBA00001974"/>
    </source>
</evidence>
<dbReference type="Pfam" id="PF00890">
    <property type="entry name" value="FAD_binding_2"/>
    <property type="match status" value="1"/>
</dbReference>
<keyword evidence="5" id="KW-0408">Iron</keyword>
<keyword evidence="3 6" id="KW-0274">FAD</keyword>